<dbReference type="Proteomes" id="UP001596390">
    <property type="component" value="Unassembled WGS sequence"/>
</dbReference>
<dbReference type="PANTHER" id="PTHR13017:SF0">
    <property type="entry name" value="METHENYLTETRAHYDROFOLATE SYNTHASE DOMAIN-CONTAINING PROTEIN"/>
    <property type="match status" value="1"/>
</dbReference>
<keyword evidence="3" id="KW-1185">Reference proteome</keyword>
<dbReference type="InterPro" id="IPR024185">
    <property type="entry name" value="FTHF_cligase-like_sf"/>
</dbReference>
<dbReference type="AlphaFoldDB" id="A0ABD5YCQ0"/>
<dbReference type="SUPFAM" id="SSF100950">
    <property type="entry name" value="NagB/RpiA/CoA transferase-like"/>
    <property type="match status" value="1"/>
</dbReference>
<dbReference type="EMBL" id="JBHSZZ010000035">
    <property type="protein sequence ID" value="MFC7187124.1"/>
    <property type="molecule type" value="Genomic_DNA"/>
</dbReference>
<proteinExistence type="predicted"/>
<gene>
    <name evidence="2" type="ORF">ACFQMK_09530</name>
</gene>
<feature type="compositionally biased region" description="Polar residues" evidence="1">
    <location>
        <begin position="197"/>
        <end position="208"/>
    </location>
</feature>
<dbReference type="RefSeq" id="WP_267664231.1">
    <property type="nucleotide sequence ID" value="NZ_JAODIX010000035.1"/>
</dbReference>
<organism evidence="2 3">
    <name type="scientific">Halorubrum yunnanense</name>
    <dbReference type="NCBI Taxonomy" id="1526162"/>
    <lineage>
        <taxon>Archaea</taxon>
        <taxon>Methanobacteriati</taxon>
        <taxon>Methanobacteriota</taxon>
        <taxon>Stenosarchaea group</taxon>
        <taxon>Halobacteria</taxon>
        <taxon>Halobacteriales</taxon>
        <taxon>Haloferacaceae</taxon>
        <taxon>Halorubrum</taxon>
    </lineage>
</organism>
<evidence type="ECO:0000313" key="2">
    <source>
        <dbReference type="EMBL" id="MFC7187124.1"/>
    </source>
</evidence>
<name>A0ABD5YCQ0_9EURY</name>
<feature type="region of interest" description="Disordered" evidence="1">
    <location>
        <begin position="172"/>
        <end position="248"/>
    </location>
</feature>
<dbReference type="Gene3D" id="3.40.50.10420">
    <property type="entry name" value="NagB/RpiA/CoA transferase-like"/>
    <property type="match status" value="1"/>
</dbReference>
<dbReference type="Pfam" id="PF01812">
    <property type="entry name" value="5-FTHF_cyc-lig"/>
    <property type="match status" value="1"/>
</dbReference>
<feature type="compositionally biased region" description="Low complexity" evidence="1">
    <location>
        <begin position="172"/>
        <end position="196"/>
    </location>
</feature>
<dbReference type="InterPro" id="IPR037171">
    <property type="entry name" value="NagB/RpiA_transferase-like"/>
</dbReference>
<dbReference type="InterPro" id="IPR002698">
    <property type="entry name" value="FTHF_cligase"/>
</dbReference>
<sequence>MDKQAVREAVWDAFEAGDQARFPFPPRDRIPNFAGADAACERLTETPEWAAAATLKCNPDAPQLPVRRAALRAGKTVYVAQPRLRDSDPFLRLDPEGLAADDDADLPTVDDATTVSGVSTHGTPVGPEEVPHVDLVVSGSVAVTTDGARIGKGEGYSDLEWGVLRELDAVDSQAQRASSSRTQSDDSQAQRASDSRTQSGGDETTVATTVHELSVVDGPESALAGRGEDGDSAVTLPEPDAHDVPLDLIVTPERTVRTETPYPRPSGIDWDALDSERLDAIPVLAERAPGRK</sequence>
<protein>
    <submittedName>
        <fullName evidence="2">5-formyltetrahydrofolate cyclo-ligase</fullName>
    </submittedName>
</protein>
<comment type="caution">
    <text evidence="2">The sequence shown here is derived from an EMBL/GenBank/DDBJ whole genome shotgun (WGS) entry which is preliminary data.</text>
</comment>
<reference evidence="2 3" key="1">
    <citation type="journal article" date="2019" name="Int. J. Syst. Evol. Microbiol.">
        <title>The Global Catalogue of Microorganisms (GCM) 10K type strain sequencing project: providing services to taxonomists for standard genome sequencing and annotation.</title>
        <authorList>
            <consortium name="The Broad Institute Genomics Platform"/>
            <consortium name="The Broad Institute Genome Sequencing Center for Infectious Disease"/>
            <person name="Wu L."/>
            <person name="Ma J."/>
        </authorList>
    </citation>
    <scope>NUCLEOTIDE SEQUENCE [LARGE SCALE GENOMIC DNA]</scope>
    <source>
        <strain evidence="2 3">Q85</strain>
    </source>
</reference>
<dbReference type="PANTHER" id="PTHR13017">
    <property type="entry name" value="5-FORMYLTETRAHYDROFOLATE CYCLO-LIGASE-RELATED"/>
    <property type="match status" value="1"/>
</dbReference>
<evidence type="ECO:0000313" key="3">
    <source>
        <dbReference type="Proteomes" id="UP001596390"/>
    </source>
</evidence>
<evidence type="ECO:0000256" key="1">
    <source>
        <dbReference type="SAM" id="MobiDB-lite"/>
    </source>
</evidence>
<accession>A0ABD5YCQ0</accession>